<proteinExistence type="inferred from homology"/>
<evidence type="ECO:0000256" key="1">
    <source>
        <dbReference type="ARBA" id="ARBA00001971"/>
    </source>
</evidence>
<dbReference type="GO" id="GO:0020037">
    <property type="term" value="F:heme binding"/>
    <property type="evidence" value="ECO:0007669"/>
    <property type="project" value="InterPro"/>
</dbReference>
<keyword evidence="3" id="KW-0349">Heme</keyword>
<dbReference type="Proteomes" id="UP000712281">
    <property type="component" value="Unassembled WGS sequence"/>
</dbReference>
<accession>A0A8S9FKN9</accession>
<comment type="caution">
    <text evidence="8">The sequence shown here is derived from an EMBL/GenBank/DDBJ whole genome shotgun (WGS) entry which is preliminary data.</text>
</comment>
<evidence type="ECO:0000256" key="6">
    <source>
        <dbReference type="ARBA" id="ARBA00023004"/>
    </source>
</evidence>
<keyword evidence="7" id="KW-0503">Monooxygenase</keyword>
<dbReference type="PANTHER" id="PTHR24296">
    <property type="entry name" value="CYTOCHROME P450"/>
    <property type="match status" value="1"/>
</dbReference>
<evidence type="ECO:0000256" key="4">
    <source>
        <dbReference type="ARBA" id="ARBA00022723"/>
    </source>
</evidence>
<dbReference type="EMBL" id="QGKW02001988">
    <property type="protein sequence ID" value="KAF2554328.1"/>
    <property type="molecule type" value="Genomic_DNA"/>
</dbReference>
<dbReference type="SUPFAM" id="SSF48264">
    <property type="entry name" value="Cytochrome P450"/>
    <property type="match status" value="1"/>
</dbReference>
<dbReference type="AlphaFoldDB" id="A0A8S9FKN9"/>
<evidence type="ECO:0000313" key="8">
    <source>
        <dbReference type="EMBL" id="KAF2532946.1"/>
    </source>
</evidence>
<sequence>MYSHIKPRFLWKLQRWMGLGIDKKMVEASGVFDRVCAEYISAKREEVKLQSISHHPANEECKDLLTSYIKLDTTKHEILNPIDDRFLKDVILTYISGGRDTITSAPHLVLLASLRKP</sequence>
<keyword evidence="6" id="KW-0408">Iron</keyword>
<keyword evidence="5" id="KW-0560">Oxidoreductase</keyword>
<dbReference type="GO" id="GO:0016705">
    <property type="term" value="F:oxidoreductase activity, acting on paired donors, with incorporation or reduction of molecular oxygen"/>
    <property type="evidence" value="ECO:0007669"/>
    <property type="project" value="InterPro"/>
</dbReference>
<protein>
    <submittedName>
        <fullName evidence="8">Uncharacterized protein</fullName>
    </submittedName>
</protein>
<comment type="similarity">
    <text evidence="2">Belongs to the cytochrome P450 family.</text>
</comment>
<evidence type="ECO:0000256" key="3">
    <source>
        <dbReference type="ARBA" id="ARBA00022617"/>
    </source>
</evidence>
<name>A0A8S9FKN9_BRACR</name>
<evidence type="ECO:0000256" key="2">
    <source>
        <dbReference type="ARBA" id="ARBA00010617"/>
    </source>
</evidence>
<dbReference type="InterPro" id="IPR036396">
    <property type="entry name" value="Cyt_P450_sf"/>
</dbReference>
<evidence type="ECO:0000313" key="9">
    <source>
        <dbReference type="EMBL" id="KAF2554328.1"/>
    </source>
</evidence>
<dbReference type="Gene3D" id="1.10.630.10">
    <property type="entry name" value="Cytochrome P450"/>
    <property type="match status" value="1"/>
</dbReference>
<keyword evidence="4" id="KW-0479">Metal-binding</keyword>
<comment type="cofactor">
    <cofactor evidence="1">
        <name>heme</name>
        <dbReference type="ChEBI" id="CHEBI:30413"/>
    </cofactor>
</comment>
<organism evidence="8">
    <name type="scientific">Brassica cretica</name>
    <name type="common">Mustard</name>
    <dbReference type="NCBI Taxonomy" id="69181"/>
    <lineage>
        <taxon>Eukaryota</taxon>
        <taxon>Viridiplantae</taxon>
        <taxon>Streptophyta</taxon>
        <taxon>Embryophyta</taxon>
        <taxon>Tracheophyta</taxon>
        <taxon>Spermatophyta</taxon>
        <taxon>Magnoliopsida</taxon>
        <taxon>eudicotyledons</taxon>
        <taxon>Gunneridae</taxon>
        <taxon>Pentapetalae</taxon>
        <taxon>rosids</taxon>
        <taxon>malvids</taxon>
        <taxon>Brassicales</taxon>
        <taxon>Brassicaceae</taxon>
        <taxon>Brassiceae</taxon>
        <taxon>Brassica</taxon>
    </lineage>
</organism>
<dbReference type="EMBL" id="QGKY02002305">
    <property type="protein sequence ID" value="KAF2532946.1"/>
    <property type="molecule type" value="Genomic_DNA"/>
</dbReference>
<dbReference type="GO" id="GO:0005506">
    <property type="term" value="F:iron ion binding"/>
    <property type="evidence" value="ECO:0007669"/>
    <property type="project" value="InterPro"/>
</dbReference>
<evidence type="ECO:0000256" key="7">
    <source>
        <dbReference type="ARBA" id="ARBA00023033"/>
    </source>
</evidence>
<evidence type="ECO:0000256" key="5">
    <source>
        <dbReference type="ARBA" id="ARBA00023002"/>
    </source>
</evidence>
<gene>
    <name evidence="9" type="ORF">F2Q68_00036390</name>
    <name evidence="8" type="ORF">F2Q70_00032015</name>
</gene>
<reference evidence="8" key="1">
    <citation type="submission" date="2019-12" db="EMBL/GenBank/DDBJ databases">
        <title>Genome sequencing and annotation of Brassica cretica.</title>
        <authorList>
            <person name="Studholme D.J."/>
            <person name="Sarris P.F."/>
        </authorList>
    </citation>
    <scope>NUCLEOTIDE SEQUENCE</scope>
    <source>
        <strain evidence="9">PFS-001/15</strain>
        <strain evidence="8">PFS-102/07</strain>
        <tissue evidence="8">Leaf</tissue>
    </source>
</reference>
<dbReference type="GO" id="GO:0004497">
    <property type="term" value="F:monooxygenase activity"/>
    <property type="evidence" value="ECO:0007669"/>
    <property type="project" value="UniProtKB-KW"/>
</dbReference>